<keyword evidence="2" id="KW-0540">Nuclease</keyword>
<gene>
    <name evidence="2" type="ORF">GOB84_10215</name>
</gene>
<reference evidence="2 3" key="1">
    <citation type="journal article" date="2020" name="Int. J. Syst. Evol. Microbiol.">
        <title>Novel acetic acid bacteria from cider fermentations: Acetobacter conturbans sp. nov. and Acetobacter fallax sp. nov.</title>
        <authorList>
            <person name="Sombolestani A.S."/>
            <person name="Cleenwerck I."/>
            <person name="Cnockaert M."/>
            <person name="Borremans W."/>
            <person name="Wieme A.D."/>
            <person name="De Vuyst L."/>
            <person name="Vandamme P."/>
        </authorList>
    </citation>
    <scope>NUCLEOTIDE SEQUENCE [LARGE SCALE GENOMIC DNA]</scope>
    <source>
        <strain evidence="2 3">LMG 1637</strain>
    </source>
</reference>
<protein>
    <submittedName>
        <fullName evidence="2">Endonuclease/exonuclease/phosphatase family protein</fullName>
    </submittedName>
</protein>
<dbReference type="Gene3D" id="3.60.10.10">
    <property type="entry name" value="Endonuclease/exonuclease/phosphatase"/>
    <property type="match status" value="1"/>
</dbReference>
<keyword evidence="2" id="KW-0255">Endonuclease</keyword>
<name>A0ABX0KDF4_9PROT</name>
<dbReference type="Pfam" id="PF03372">
    <property type="entry name" value="Exo_endo_phos"/>
    <property type="match status" value="1"/>
</dbReference>
<dbReference type="EMBL" id="WOSW01000018">
    <property type="protein sequence ID" value="NHO32923.1"/>
    <property type="molecule type" value="Genomic_DNA"/>
</dbReference>
<evidence type="ECO:0000259" key="1">
    <source>
        <dbReference type="Pfam" id="PF03372"/>
    </source>
</evidence>
<feature type="domain" description="Endonuclease/exonuclease/phosphatase" evidence="1">
    <location>
        <begin position="9"/>
        <end position="201"/>
    </location>
</feature>
<dbReference type="GO" id="GO:0004519">
    <property type="term" value="F:endonuclease activity"/>
    <property type="evidence" value="ECO:0007669"/>
    <property type="project" value="UniProtKB-KW"/>
</dbReference>
<dbReference type="InterPro" id="IPR005135">
    <property type="entry name" value="Endo/exonuclease/phosphatase"/>
</dbReference>
<dbReference type="Proteomes" id="UP000615326">
    <property type="component" value="Unassembled WGS sequence"/>
</dbReference>
<sequence>MKGGVLRILSWNVWAHGHARPGNVSRLITALQPDLVLLQEATSVMDALPQLAGGHYRRITAPERNNGPAAWSPAPFESDEFILPLGKQLDVPIAILRKIALRGALIIHQNGLEIANVHLDHGQFANRRQLRSLLRAYPDLKIIMGDYNALGPVRLPGFHDVGPRRSTHRMYGLAPLRIDRCLVRNMAATGACTFAYGPSDHRPICVDLTDL</sequence>
<evidence type="ECO:0000313" key="3">
    <source>
        <dbReference type="Proteomes" id="UP000615326"/>
    </source>
</evidence>
<proteinExistence type="predicted"/>
<accession>A0ABX0KDF4</accession>
<dbReference type="SUPFAM" id="SSF56219">
    <property type="entry name" value="DNase I-like"/>
    <property type="match status" value="1"/>
</dbReference>
<organism evidence="2 3">
    <name type="scientific">Acetobacter fallax</name>
    <dbReference type="NCBI Taxonomy" id="1737473"/>
    <lineage>
        <taxon>Bacteria</taxon>
        <taxon>Pseudomonadati</taxon>
        <taxon>Pseudomonadota</taxon>
        <taxon>Alphaproteobacteria</taxon>
        <taxon>Acetobacterales</taxon>
        <taxon>Acetobacteraceae</taxon>
        <taxon>Acetobacter</taxon>
    </lineage>
</organism>
<evidence type="ECO:0000313" key="2">
    <source>
        <dbReference type="EMBL" id="NHO32923.1"/>
    </source>
</evidence>
<comment type="caution">
    <text evidence="2">The sequence shown here is derived from an EMBL/GenBank/DDBJ whole genome shotgun (WGS) entry which is preliminary data.</text>
</comment>
<dbReference type="InterPro" id="IPR036691">
    <property type="entry name" value="Endo/exonu/phosph_ase_sf"/>
</dbReference>
<keyword evidence="2" id="KW-0378">Hydrolase</keyword>
<keyword evidence="3" id="KW-1185">Reference proteome</keyword>